<reference evidence="3" key="1">
    <citation type="submission" date="2021-02" db="EMBL/GenBank/DDBJ databases">
        <authorList>
            <person name="Dougan E. K."/>
            <person name="Rhodes N."/>
            <person name="Thang M."/>
            <person name="Chan C."/>
        </authorList>
    </citation>
    <scope>NUCLEOTIDE SEQUENCE</scope>
</reference>
<evidence type="ECO:0000313" key="4">
    <source>
        <dbReference type="Proteomes" id="UP000601435"/>
    </source>
</evidence>
<evidence type="ECO:0008006" key="5">
    <source>
        <dbReference type="Google" id="ProtNLM"/>
    </source>
</evidence>
<protein>
    <recommendedName>
        <fullName evidence="5">Pentatricopeptide repeat-containing protein, chloroplastic</fullName>
    </recommendedName>
</protein>
<keyword evidence="4" id="KW-1185">Reference proteome</keyword>
<dbReference type="PROSITE" id="PS51375">
    <property type="entry name" value="PPR"/>
    <property type="match status" value="5"/>
</dbReference>
<dbReference type="PANTHER" id="PTHR47447:SF17">
    <property type="entry name" value="OS12G0638900 PROTEIN"/>
    <property type="match status" value="1"/>
</dbReference>
<feature type="repeat" description="PPR" evidence="2">
    <location>
        <begin position="846"/>
        <end position="880"/>
    </location>
</feature>
<feature type="repeat" description="PPR" evidence="2">
    <location>
        <begin position="671"/>
        <end position="705"/>
    </location>
</feature>
<accession>A0A813BVR1</accession>
<dbReference type="Pfam" id="PF13041">
    <property type="entry name" value="PPR_2"/>
    <property type="match status" value="1"/>
</dbReference>
<sequence>MLKAGSAAGRHHDAIHAQLQCSSMRSSSQQATQWVPIRDMAGEGHVEVNLADEASFPVCDRSIGIGTKTAINEAEFPNWEEIPGMDQIVREAQSLRPPRGLRNLGDLFYSSRPQELGWVRTECVIDTIQATAYLGQAIVFLYKAIDYQSIKTPLRCYDFSPSGCAASVAGFVTSITWVATYLSFAANACAQAVNSDAICVGDFLALMANFGEIASAGAAVKDDCKPGLRSNLDLITNRPRVTHDWAQFIPAAAAPTAGLIVAIKHNRTLSRNRAFDITQCVMDVTNMLSFIVRALLQVRVAAASCPQPRACAMDIMNVISTFMWISRFTALAITDCSVGGSRKALCAADITNMVAAVSNGPAAGIATTSDCADVTVSDELKDVVARSGDPDLVSALTPELPDQHLAKLPQCSFCAEIRDYVFAKAVRTKATLFFWQNLGSATSVVFLTKRLQAMHVLDLQGRGRASGFQRHDVRTQARQTWQDASRLLGDASAPGPLKSVNSLINACGKAQHWALALAVLGSLPAWRLHPDIFSFGAAISACKRVEQWGHAVRLLVNLEAEGLQGDAITHSSAMAACEKASEWTAALLLFSDLTAKTIEGDVITYNSAISACEKGLQWPQALQVLVELEGSQLQPTLITFTSVISAFEKGDQWHLALDFFTRLESARMQGDVIAYSSAIAACEKGGQWSLALLFFSKMYQERISSNIITFNSTMSALGTGGEWQRTLALFTELSQQKLQADAITYNAAMRACEEGGEWAIALSLLEKLEAQELQSTVVTYNTAISLCKDADQWPMALHLLGKMTEKELQADVITYSAAISACEKGHEWQMALALLAEIPHRSIQGNVITYSSAMSACEKGGEWTWALHLLSDFYRSGLEANVITYNVVLFACAKGEQWQQALYFLSELTSAGLQSTVLTFNAAMAACTSHGFWQQALSLLSSLLHRGMEGDVITFSTALNACASGQQRRRAVPLMAELQDRAWKAGCEVAKSLQALSLFLAAGVTWHDGVKGFMLLTAGIGSQRHTF</sequence>
<dbReference type="PANTHER" id="PTHR47447">
    <property type="entry name" value="OS03G0856100 PROTEIN"/>
    <property type="match status" value="1"/>
</dbReference>
<dbReference type="InterPro" id="IPR011990">
    <property type="entry name" value="TPR-like_helical_dom_sf"/>
</dbReference>
<keyword evidence="1" id="KW-0677">Repeat</keyword>
<dbReference type="Gene3D" id="1.25.40.10">
    <property type="entry name" value="Tetratricopeptide repeat domain"/>
    <property type="match status" value="4"/>
</dbReference>
<evidence type="ECO:0000313" key="3">
    <source>
        <dbReference type="EMBL" id="CAE7922407.1"/>
    </source>
</evidence>
<dbReference type="Pfam" id="PF13812">
    <property type="entry name" value="PPR_3"/>
    <property type="match status" value="3"/>
</dbReference>
<evidence type="ECO:0000256" key="1">
    <source>
        <dbReference type="ARBA" id="ARBA00022737"/>
    </source>
</evidence>
<proteinExistence type="predicted"/>
<dbReference type="InterPro" id="IPR002885">
    <property type="entry name" value="PPR_rpt"/>
</dbReference>
<gene>
    <name evidence="3" type="ORF">SNEC2469_LOCUS31849</name>
</gene>
<dbReference type="EMBL" id="CAJNJA010078463">
    <property type="protein sequence ID" value="CAE7922407.1"/>
    <property type="molecule type" value="Genomic_DNA"/>
</dbReference>
<evidence type="ECO:0000256" key="2">
    <source>
        <dbReference type="PROSITE-ProRule" id="PRU00708"/>
    </source>
</evidence>
<organism evidence="3 4">
    <name type="scientific">Symbiodinium necroappetens</name>
    <dbReference type="NCBI Taxonomy" id="1628268"/>
    <lineage>
        <taxon>Eukaryota</taxon>
        <taxon>Sar</taxon>
        <taxon>Alveolata</taxon>
        <taxon>Dinophyceae</taxon>
        <taxon>Suessiales</taxon>
        <taxon>Symbiodiniaceae</taxon>
        <taxon>Symbiodinium</taxon>
    </lineage>
</organism>
<feature type="repeat" description="PPR" evidence="2">
    <location>
        <begin position="881"/>
        <end position="915"/>
    </location>
</feature>
<dbReference type="Proteomes" id="UP000601435">
    <property type="component" value="Unassembled WGS sequence"/>
</dbReference>
<dbReference type="AlphaFoldDB" id="A0A813BVR1"/>
<dbReference type="OrthoDB" id="421185at2759"/>
<feature type="repeat" description="PPR" evidence="2">
    <location>
        <begin position="741"/>
        <end position="775"/>
    </location>
</feature>
<comment type="caution">
    <text evidence="3">The sequence shown here is derived from an EMBL/GenBank/DDBJ whole genome shotgun (WGS) entry which is preliminary data.</text>
</comment>
<name>A0A813BVR1_9DINO</name>
<feature type="repeat" description="PPR" evidence="2">
    <location>
        <begin position="601"/>
        <end position="635"/>
    </location>
</feature>